<dbReference type="PATRIC" id="fig|582.24.peg.5934"/>
<dbReference type="Proteomes" id="UP000032582">
    <property type="component" value="Unassembled WGS sequence"/>
</dbReference>
<gene>
    <name evidence="2" type="ORF">UA45_18595</name>
</gene>
<sequence>FPQAAQLRSRRISRIAVHAGYRRNALGHQLLQRAAEAAKTAVWTICRQLRLYSGTGCILDILRLSLCPHGHTSGSRQRMLHRYAVAAADVCRTDTGKCRRTAVCPRLRGFSQIWGFSPVQPVQAESLNEREWRMLAGFAYAAKPQAVAEPALVLLQRAYPAQTGELSQLLSGQPEILKARHISGKKALLNAQRQETAVILQTLRPEWAQQTAAEIRAF</sequence>
<dbReference type="Gene3D" id="3.40.630.30">
    <property type="match status" value="1"/>
</dbReference>
<dbReference type="EMBL" id="JZSH01000320">
    <property type="protein sequence ID" value="KJF76451.1"/>
    <property type="molecule type" value="Genomic_DNA"/>
</dbReference>
<protein>
    <submittedName>
        <fullName evidence="2">p-loop ATPase</fullName>
    </submittedName>
</protein>
<dbReference type="InterPro" id="IPR033442">
    <property type="entry name" value="TmcA_tRNA_bind"/>
</dbReference>
<dbReference type="Pfam" id="PF17176">
    <property type="entry name" value="tRNA_bind_3"/>
    <property type="match status" value="1"/>
</dbReference>
<feature type="domain" description="tRNA(Met) cytidine acetyltransferase TmcA tRNA-binding" evidence="1">
    <location>
        <begin position="110"/>
        <end position="205"/>
    </location>
</feature>
<evidence type="ECO:0000313" key="3">
    <source>
        <dbReference type="Proteomes" id="UP000032582"/>
    </source>
</evidence>
<dbReference type="Gene3D" id="1.20.120.890">
    <property type="entry name" value="tRNA(Met) cytidine acetyltransferase, tail domain"/>
    <property type="match status" value="1"/>
</dbReference>
<comment type="caution">
    <text evidence="2">The sequence shown here is derived from an EMBL/GenBank/DDBJ whole genome shotgun (WGS) entry which is preliminary data.</text>
</comment>
<accession>A0A0D8L5I0</accession>
<feature type="non-terminal residue" evidence="2">
    <location>
        <position position="1"/>
    </location>
</feature>
<name>A0A0D8L5I0_MORMO</name>
<proteinExistence type="predicted"/>
<dbReference type="AlphaFoldDB" id="A0A0D8L5I0"/>
<evidence type="ECO:0000259" key="1">
    <source>
        <dbReference type="Pfam" id="PF17176"/>
    </source>
</evidence>
<evidence type="ECO:0000313" key="2">
    <source>
        <dbReference type="EMBL" id="KJF76451.1"/>
    </source>
</evidence>
<organism evidence="2 3">
    <name type="scientific">Morganella morganii</name>
    <name type="common">Proteus morganii</name>
    <dbReference type="NCBI Taxonomy" id="582"/>
    <lineage>
        <taxon>Bacteria</taxon>
        <taxon>Pseudomonadati</taxon>
        <taxon>Pseudomonadota</taxon>
        <taxon>Gammaproteobacteria</taxon>
        <taxon>Enterobacterales</taxon>
        <taxon>Morganellaceae</taxon>
        <taxon>Morganella</taxon>
    </lineage>
</organism>
<reference evidence="2 3" key="1">
    <citation type="submission" date="2015-02" db="EMBL/GenBank/DDBJ databases">
        <title>Whole genome shotgun sequencing of cultured foodborne pathogen.</title>
        <authorList>
            <person name="Timme R."/>
            <person name="Allard M.W."/>
            <person name="Strain E."/>
            <person name="Evans P.S."/>
            <person name="Brown E."/>
        </authorList>
    </citation>
    <scope>NUCLEOTIDE SEQUENCE [LARGE SCALE GENOMIC DNA]</scope>
    <source>
        <strain evidence="2 3">GCSL-TSO-24</strain>
    </source>
</reference>
<dbReference type="InterPro" id="IPR038321">
    <property type="entry name" value="TmcA_C_sf"/>
</dbReference>